<sequence>MSATGFEETDLYLPGVRVRQLWRGQGGIGVIYMHRIIIWARAAIERARYAAVLAQNVRAEEASDTAESHSAPRRHLSPRNTAAYSA</sequence>
<reference evidence="2" key="1">
    <citation type="journal article" date="2023" name="Science">
        <title>Genome structures resolve the early diversification of teleost fishes.</title>
        <authorList>
            <person name="Parey E."/>
            <person name="Louis A."/>
            <person name="Montfort J."/>
            <person name="Bouchez O."/>
            <person name="Roques C."/>
            <person name="Iampietro C."/>
            <person name="Lluch J."/>
            <person name="Castinel A."/>
            <person name="Donnadieu C."/>
            <person name="Desvignes T."/>
            <person name="Floi Bucao C."/>
            <person name="Jouanno E."/>
            <person name="Wen M."/>
            <person name="Mejri S."/>
            <person name="Dirks R."/>
            <person name="Jansen H."/>
            <person name="Henkel C."/>
            <person name="Chen W.J."/>
            <person name="Zahm M."/>
            <person name="Cabau C."/>
            <person name="Klopp C."/>
            <person name="Thompson A.W."/>
            <person name="Robinson-Rechavi M."/>
            <person name="Braasch I."/>
            <person name="Lecointre G."/>
            <person name="Bobe J."/>
            <person name="Postlethwait J.H."/>
            <person name="Berthelot C."/>
            <person name="Roest Crollius H."/>
            <person name="Guiguen Y."/>
        </authorList>
    </citation>
    <scope>NUCLEOTIDE SEQUENCE</scope>
    <source>
        <strain evidence="2">WJC10195</strain>
    </source>
</reference>
<accession>A0A9Q1FTL8</accession>
<organism evidence="2 3">
    <name type="scientific">Synaphobranchus kaupii</name>
    <name type="common">Kaup's arrowtooth eel</name>
    <dbReference type="NCBI Taxonomy" id="118154"/>
    <lineage>
        <taxon>Eukaryota</taxon>
        <taxon>Metazoa</taxon>
        <taxon>Chordata</taxon>
        <taxon>Craniata</taxon>
        <taxon>Vertebrata</taxon>
        <taxon>Euteleostomi</taxon>
        <taxon>Actinopterygii</taxon>
        <taxon>Neopterygii</taxon>
        <taxon>Teleostei</taxon>
        <taxon>Anguilliformes</taxon>
        <taxon>Synaphobranchidae</taxon>
        <taxon>Synaphobranchus</taxon>
    </lineage>
</organism>
<name>A0A9Q1FTL8_SYNKA</name>
<dbReference type="Proteomes" id="UP001152622">
    <property type="component" value="Chromosome 4"/>
</dbReference>
<evidence type="ECO:0000313" key="2">
    <source>
        <dbReference type="EMBL" id="KAJ8366041.1"/>
    </source>
</evidence>
<evidence type="ECO:0000313" key="3">
    <source>
        <dbReference type="Proteomes" id="UP001152622"/>
    </source>
</evidence>
<dbReference type="AlphaFoldDB" id="A0A9Q1FTL8"/>
<dbReference type="EMBL" id="JAINUF010000004">
    <property type="protein sequence ID" value="KAJ8366041.1"/>
    <property type="molecule type" value="Genomic_DNA"/>
</dbReference>
<gene>
    <name evidence="2" type="ORF">SKAU_G00148720</name>
</gene>
<evidence type="ECO:0000256" key="1">
    <source>
        <dbReference type="SAM" id="MobiDB-lite"/>
    </source>
</evidence>
<protein>
    <submittedName>
        <fullName evidence="2">Uncharacterized protein</fullName>
    </submittedName>
</protein>
<feature type="region of interest" description="Disordered" evidence="1">
    <location>
        <begin position="61"/>
        <end position="86"/>
    </location>
</feature>
<comment type="caution">
    <text evidence="2">The sequence shown here is derived from an EMBL/GenBank/DDBJ whole genome shotgun (WGS) entry which is preliminary data.</text>
</comment>
<proteinExistence type="predicted"/>
<keyword evidence="3" id="KW-1185">Reference proteome</keyword>